<dbReference type="AlphaFoldDB" id="F8N5J8"/>
<evidence type="ECO:0000313" key="2">
    <source>
        <dbReference type="EMBL" id="EGN58156.1"/>
    </source>
</evidence>
<dbReference type="EMBL" id="GL945017">
    <property type="protein sequence ID" value="EGN58156.1"/>
    <property type="molecule type" value="Genomic_DNA"/>
</dbReference>
<gene>
    <name evidence="2" type="ORF">Premu_2810</name>
</gene>
<reference evidence="3" key="1">
    <citation type="journal article" date="2011" name="Stand. Genomic Sci.">
        <title>Non-contiguous finished genome sequence of the opportunistic oral pathogen Prevotella multisaccharivorax type strain (PPPA20).</title>
        <authorList>
            <person name="Pati A."/>
            <person name="Gronow S."/>
            <person name="Lu M."/>
            <person name="Lapidus A."/>
            <person name="Nolan M."/>
            <person name="Lucas S."/>
            <person name="Hammon N."/>
            <person name="Deshpande S."/>
            <person name="Cheng J.F."/>
            <person name="Tapia R."/>
            <person name="Han C."/>
            <person name="Goodwin L."/>
            <person name="Pitluck S."/>
            <person name="Liolios K."/>
            <person name="Pagani I."/>
            <person name="Mavromatis K."/>
            <person name="Mikhailova N."/>
            <person name="Huntemann M."/>
            <person name="Chen A."/>
            <person name="Palaniappan K."/>
            <person name="Land M."/>
            <person name="Hauser L."/>
            <person name="Detter J.C."/>
            <person name="Brambilla E.M."/>
            <person name="Rohde M."/>
            <person name="Goker M."/>
            <person name="Woyke T."/>
            <person name="Bristow J."/>
            <person name="Eisen J.A."/>
            <person name="Markowitz V."/>
            <person name="Hugenholtz P."/>
            <person name="Kyrpides N.C."/>
            <person name="Klenk H.P."/>
            <person name="Ivanova N."/>
        </authorList>
    </citation>
    <scope>NUCLEOTIDE SEQUENCE [LARGE SCALE GENOMIC DNA]</scope>
    <source>
        <strain evidence="3">DSM 17128</strain>
    </source>
</reference>
<proteinExistence type="predicted"/>
<name>F8N5J8_9BACT</name>
<evidence type="ECO:0000256" key="1">
    <source>
        <dbReference type="SAM" id="MobiDB-lite"/>
    </source>
</evidence>
<evidence type="ECO:0000313" key="3">
    <source>
        <dbReference type="Proteomes" id="UP000002772"/>
    </source>
</evidence>
<accession>F8N5J8</accession>
<sequence>MKLNRKNSQLSIDYSLAYRNWHHLSRVYEETFNLLNDTLERCEHGLSHDKLEDIPDNGNKLSDEYI</sequence>
<dbReference type="HOGENOM" id="CLU_2827599_0_0_10"/>
<protein>
    <submittedName>
        <fullName evidence="2">Uncharacterized protein</fullName>
    </submittedName>
</protein>
<keyword evidence="3" id="KW-1185">Reference proteome</keyword>
<feature type="region of interest" description="Disordered" evidence="1">
    <location>
        <begin position="46"/>
        <end position="66"/>
    </location>
</feature>
<dbReference type="Proteomes" id="UP000002772">
    <property type="component" value="Unassembled WGS sequence"/>
</dbReference>
<organism evidence="2 3">
    <name type="scientific">Hallella multisaccharivorax DSM 17128</name>
    <dbReference type="NCBI Taxonomy" id="688246"/>
    <lineage>
        <taxon>Bacteria</taxon>
        <taxon>Pseudomonadati</taxon>
        <taxon>Bacteroidota</taxon>
        <taxon>Bacteroidia</taxon>
        <taxon>Bacteroidales</taxon>
        <taxon>Prevotellaceae</taxon>
        <taxon>Hallella</taxon>
    </lineage>
</organism>